<reference evidence="1" key="1">
    <citation type="submission" date="2019-11" db="EMBL/GenBank/DDBJ databases">
        <authorList>
            <person name="Feng L."/>
        </authorList>
    </citation>
    <scope>NUCLEOTIDE SEQUENCE</scope>
    <source>
        <strain evidence="1">VatypicaLFYP47</strain>
    </source>
</reference>
<accession>A0A6N2ZR83</accession>
<name>A0A6N2ZR83_9FIRM</name>
<sequence>MLTIQLEGHMKKMMGDKFMAAYERASNAKRELNLALIELEELGIKVDVVYLSDK</sequence>
<dbReference type="AlphaFoldDB" id="A0A6N2ZR83"/>
<protein>
    <submittedName>
        <fullName evidence="1">Uncharacterized protein</fullName>
    </submittedName>
</protein>
<gene>
    <name evidence="1" type="ORF">VALFYP47_00901</name>
</gene>
<organism evidence="1">
    <name type="scientific">Veillonella atypica</name>
    <dbReference type="NCBI Taxonomy" id="39777"/>
    <lineage>
        <taxon>Bacteria</taxon>
        <taxon>Bacillati</taxon>
        <taxon>Bacillota</taxon>
        <taxon>Negativicutes</taxon>
        <taxon>Veillonellales</taxon>
        <taxon>Veillonellaceae</taxon>
        <taxon>Veillonella</taxon>
    </lineage>
</organism>
<proteinExistence type="predicted"/>
<evidence type="ECO:0000313" key="1">
    <source>
        <dbReference type="EMBL" id="VYT81213.1"/>
    </source>
</evidence>
<dbReference type="RefSeq" id="WP_156717800.1">
    <property type="nucleotide sequence ID" value="NZ_CACRUN010000008.1"/>
</dbReference>
<dbReference type="EMBL" id="CACRUN010000008">
    <property type="protein sequence ID" value="VYT81213.1"/>
    <property type="molecule type" value="Genomic_DNA"/>
</dbReference>